<sequence length="406" mass="46377">MDYFKRTLENAIRRLAASFPVVMVTGPRQVGKTTLLRNCDPNRRYVSLDRLELRALAQENPDLFLQRFPPPVFIDEVHHAPQLLPYIKAVVDESHERGAFWLSGSQQFRLMKGVSESLAGRVGVLQLQGFSLNETAGTPDIEKFVPTTEWIEKRASVVDGMEYGSIFHRIWRGNYPALYENPLMDWEDFYSSYVQTYVERDVRELINIGDELAFTKFITAIASRTGQLLNYSDVAKDIGKNVPTVQRWLSLLIASGLVYLLYPYAQSIGNRMTKMPKVYFLDTGLACYLTRWTSPEVLESGAKSGEMLETFVISELLKTYWHNGRQPNFSFYRDKEKREIDLIVEDAGKLCPVEIKQTSNPTRKDIRHFDILEENGMDVGCGAVICLAKTHLPLTDKVNILPLAYL</sequence>
<dbReference type="InterPro" id="IPR027417">
    <property type="entry name" value="P-loop_NTPase"/>
</dbReference>
<dbReference type="RefSeq" id="WP_073301598.1">
    <property type="nucleotide sequence ID" value="NZ_FRAW01000001.1"/>
</dbReference>
<dbReference type="PANTHER" id="PTHR43566:SF2">
    <property type="entry name" value="DUF4143 DOMAIN-CONTAINING PROTEIN"/>
    <property type="match status" value="1"/>
</dbReference>
<dbReference type="InterPro" id="IPR025420">
    <property type="entry name" value="DUF4143"/>
</dbReference>
<proteinExistence type="predicted"/>
<evidence type="ECO:0008006" key="5">
    <source>
        <dbReference type="Google" id="ProtNLM"/>
    </source>
</evidence>
<dbReference type="Pfam" id="PF13173">
    <property type="entry name" value="AAA_14"/>
    <property type="match status" value="1"/>
</dbReference>
<protein>
    <recommendedName>
        <fullName evidence="5">AAA+ ATPase domain-containing protein</fullName>
    </recommendedName>
</protein>
<evidence type="ECO:0000313" key="4">
    <source>
        <dbReference type="Proteomes" id="UP000184275"/>
    </source>
</evidence>
<dbReference type="PANTHER" id="PTHR43566">
    <property type="entry name" value="CONSERVED PROTEIN"/>
    <property type="match status" value="1"/>
</dbReference>
<evidence type="ECO:0000259" key="2">
    <source>
        <dbReference type="Pfam" id="PF13635"/>
    </source>
</evidence>
<organism evidence="3 4">
    <name type="scientific">Fibrobacter intestinalis</name>
    <dbReference type="NCBI Taxonomy" id="28122"/>
    <lineage>
        <taxon>Bacteria</taxon>
        <taxon>Pseudomonadati</taxon>
        <taxon>Fibrobacterota</taxon>
        <taxon>Fibrobacteria</taxon>
        <taxon>Fibrobacterales</taxon>
        <taxon>Fibrobacteraceae</taxon>
        <taxon>Fibrobacter</taxon>
    </lineage>
</organism>
<keyword evidence="4" id="KW-1185">Reference proteome</keyword>
<feature type="domain" description="AAA" evidence="1">
    <location>
        <begin position="19"/>
        <end position="135"/>
    </location>
</feature>
<feature type="domain" description="DUF4143" evidence="2">
    <location>
        <begin position="199"/>
        <end position="357"/>
    </location>
</feature>
<evidence type="ECO:0000259" key="1">
    <source>
        <dbReference type="Pfam" id="PF13173"/>
    </source>
</evidence>
<dbReference type="AlphaFoldDB" id="A0A1M6PLR1"/>
<dbReference type="EMBL" id="FRAW01000001">
    <property type="protein sequence ID" value="SHK08879.1"/>
    <property type="molecule type" value="Genomic_DNA"/>
</dbReference>
<dbReference type="Pfam" id="PF13635">
    <property type="entry name" value="DUF4143"/>
    <property type="match status" value="1"/>
</dbReference>
<reference evidence="4" key="1">
    <citation type="submission" date="2016-11" db="EMBL/GenBank/DDBJ databases">
        <authorList>
            <person name="Varghese N."/>
            <person name="Submissions S."/>
        </authorList>
    </citation>
    <scope>NUCLEOTIDE SEQUENCE [LARGE SCALE GENOMIC DNA]</scope>
    <source>
        <strain evidence="4">UWOS</strain>
    </source>
</reference>
<name>A0A1M6PLR1_9BACT</name>
<accession>A0A1M6PLR1</accession>
<gene>
    <name evidence="3" type="ORF">SAMN05720469_10131</name>
</gene>
<evidence type="ECO:0000313" key="3">
    <source>
        <dbReference type="EMBL" id="SHK08879.1"/>
    </source>
</evidence>
<dbReference type="SUPFAM" id="SSF52540">
    <property type="entry name" value="P-loop containing nucleoside triphosphate hydrolases"/>
    <property type="match status" value="1"/>
</dbReference>
<dbReference type="InterPro" id="IPR041682">
    <property type="entry name" value="AAA_14"/>
</dbReference>
<dbReference type="Proteomes" id="UP000184275">
    <property type="component" value="Unassembled WGS sequence"/>
</dbReference>